<dbReference type="EMBL" id="KI394353">
    <property type="protein sequence ID" value="ERN03582.1"/>
    <property type="molecule type" value="Genomic_DNA"/>
</dbReference>
<name>W1P158_AMBTC</name>
<proteinExistence type="predicted"/>
<keyword evidence="2" id="KW-1185">Reference proteome</keyword>
<dbReference type="PANTHER" id="PTHR45927:SF6">
    <property type="entry name" value="PROTEIN LYK5"/>
    <property type="match status" value="1"/>
</dbReference>
<dbReference type="PANTHER" id="PTHR45927">
    <property type="entry name" value="LYSM-DOMAIN RECEPTOR-LIKE KINASE-RELATED"/>
    <property type="match status" value="1"/>
</dbReference>
<accession>W1P158</accession>
<protein>
    <submittedName>
        <fullName evidence="1">Uncharacterized protein</fullName>
    </submittedName>
</protein>
<dbReference type="Proteomes" id="UP000017836">
    <property type="component" value="Unassembled WGS sequence"/>
</dbReference>
<dbReference type="Gramene" id="ERN03582">
    <property type="protein sequence ID" value="ERN03582"/>
    <property type="gene ID" value="AMTR_s00042p00126970"/>
</dbReference>
<reference evidence="2" key="1">
    <citation type="journal article" date="2013" name="Science">
        <title>The Amborella genome and the evolution of flowering plants.</title>
        <authorList>
            <consortium name="Amborella Genome Project"/>
        </authorList>
    </citation>
    <scope>NUCLEOTIDE SEQUENCE [LARGE SCALE GENOMIC DNA]</scope>
</reference>
<dbReference type="InterPro" id="IPR052611">
    <property type="entry name" value="Plant_RLK_LysM"/>
</dbReference>
<organism evidence="1 2">
    <name type="scientific">Amborella trichopoda</name>
    <dbReference type="NCBI Taxonomy" id="13333"/>
    <lineage>
        <taxon>Eukaryota</taxon>
        <taxon>Viridiplantae</taxon>
        <taxon>Streptophyta</taxon>
        <taxon>Embryophyta</taxon>
        <taxon>Tracheophyta</taxon>
        <taxon>Spermatophyta</taxon>
        <taxon>Magnoliopsida</taxon>
        <taxon>Amborellales</taxon>
        <taxon>Amborellaceae</taxon>
        <taxon>Amborella</taxon>
    </lineage>
</organism>
<gene>
    <name evidence="1" type="ORF">AMTR_s00042p00126970</name>
</gene>
<sequence>MDKKTEILDKNDHTLLPVKKVVSDNYSRFEFSEGLYSSVHSVTVYKFEDLQKATNDFSSNYRVILEKDEEREKDVLLSTVMVPLLEREDVREKLRSQMDPSLGEDYPLDLALTMTQQAKTCLLQDLGSRLDISDVLLSLSRILSSSLDWVSSHITHFGSGVYVR</sequence>
<evidence type="ECO:0000313" key="2">
    <source>
        <dbReference type="Proteomes" id="UP000017836"/>
    </source>
</evidence>
<dbReference type="HOGENOM" id="CLU_1621244_0_0_1"/>
<evidence type="ECO:0000313" key="1">
    <source>
        <dbReference type="EMBL" id="ERN03582.1"/>
    </source>
</evidence>
<dbReference type="AlphaFoldDB" id="W1P158"/>